<reference evidence="4 6" key="2">
    <citation type="submission" date="2016-08" db="EMBL/GenBank/DDBJ databases">
        <authorList>
            <person name="Varghese N."/>
            <person name="Submissions Spin"/>
        </authorList>
    </citation>
    <scope>NUCLEOTIDE SEQUENCE [LARGE SCALE GENOMIC DNA]</scope>
    <source>
        <strain evidence="4 6">HL-109</strain>
    </source>
</reference>
<proteinExistence type="predicted"/>
<dbReference type="Gene3D" id="3.40.50.1820">
    <property type="entry name" value="alpha/beta hydrolase"/>
    <property type="match status" value="1"/>
</dbReference>
<evidence type="ECO:0000313" key="5">
    <source>
        <dbReference type="Proteomes" id="UP000050497"/>
    </source>
</evidence>
<dbReference type="OrthoDB" id="9813296at2"/>
<sequence length="259" mass="27934">MPEFITVGKGPQARKIAVEYRPGSGPCLVWLGGFMSDMRGSKAEAVADFAAAQGRACLRFDYSGHGESEGAFEDGTISRWCEEAIAAITTHAGEKPILIGSSMGGWIALLATRHLRVHDRPRAPSGLVLIAPAPDFTERLMWAAFDEATRSAIMSDGKAMIPSEYDEAGYPVTRGLIEDGRNNLIMDEPILTGCPVHILQGMQDDAVPWQHALAAMERMPADSVAMTLIKDGDHRLSRDEDIARLLQVLDGFTAGIGSP</sequence>
<dbReference type="Proteomes" id="UP000182800">
    <property type="component" value="Unassembled WGS sequence"/>
</dbReference>
<gene>
    <name evidence="4" type="ORF">GA0071312_1511</name>
    <name evidence="3" type="ORF">HLUCCO17_14330</name>
</gene>
<dbReference type="EMBL" id="FMBM01000002">
    <property type="protein sequence ID" value="SCC80468.1"/>
    <property type="molecule type" value="Genomic_DNA"/>
</dbReference>
<evidence type="ECO:0000313" key="3">
    <source>
        <dbReference type="EMBL" id="KPQ09606.1"/>
    </source>
</evidence>
<evidence type="ECO:0000313" key="4">
    <source>
        <dbReference type="EMBL" id="SCC80468.1"/>
    </source>
</evidence>
<dbReference type="PANTHER" id="PTHR16138">
    <property type="entry name" value="MYCOPHENOLIC ACID ACYL-GLUCURONIDE ESTERASE, MITOCHONDRIAL"/>
    <property type="match status" value="1"/>
</dbReference>
<feature type="domain" description="Serine aminopeptidase S33" evidence="2">
    <location>
        <begin position="43"/>
        <end position="139"/>
    </location>
</feature>
<evidence type="ECO:0000259" key="2">
    <source>
        <dbReference type="Pfam" id="PF12146"/>
    </source>
</evidence>
<dbReference type="GO" id="GO:0016787">
    <property type="term" value="F:hydrolase activity"/>
    <property type="evidence" value="ECO:0007669"/>
    <property type="project" value="UniProtKB-KW"/>
</dbReference>
<evidence type="ECO:0000313" key="6">
    <source>
        <dbReference type="Proteomes" id="UP000182800"/>
    </source>
</evidence>
<reference evidence="3 5" key="1">
    <citation type="submission" date="2015-09" db="EMBL/GenBank/DDBJ databases">
        <title>Identification and resolution of microdiversity through metagenomic sequencing of parallel consortia.</title>
        <authorList>
            <person name="Nelson W.C."/>
            <person name="Romine M.F."/>
            <person name="Lindemann S.R."/>
        </authorList>
    </citation>
    <scope>NUCLEOTIDE SEQUENCE [LARGE SCALE GENOMIC DNA]</scope>
    <source>
        <strain evidence="3">HL-109</strain>
    </source>
</reference>
<dbReference type="Pfam" id="PF12146">
    <property type="entry name" value="Hydrolase_4"/>
    <property type="match status" value="1"/>
</dbReference>
<dbReference type="Proteomes" id="UP000050497">
    <property type="component" value="Unassembled WGS sequence"/>
</dbReference>
<organism evidence="3 5">
    <name type="scientific">Saliniramus fredricksonii</name>
    <dbReference type="NCBI Taxonomy" id="1653334"/>
    <lineage>
        <taxon>Bacteria</taxon>
        <taxon>Pseudomonadati</taxon>
        <taxon>Pseudomonadota</taxon>
        <taxon>Alphaproteobacteria</taxon>
        <taxon>Hyphomicrobiales</taxon>
        <taxon>Salinarimonadaceae</taxon>
        <taxon>Saliniramus</taxon>
    </lineage>
</organism>
<dbReference type="PATRIC" id="fig|1653334.4.peg.572"/>
<dbReference type="AlphaFoldDB" id="A0A0P7X4F2"/>
<keyword evidence="1 4" id="KW-0378">Hydrolase</keyword>
<accession>A0A0P7X4F2</accession>
<comment type="caution">
    <text evidence="3">The sequence shown here is derived from an EMBL/GenBank/DDBJ whole genome shotgun (WGS) entry which is preliminary data.</text>
</comment>
<dbReference type="InterPro" id="IPR052382">
    <property type="entry name" value="ABHD10_acyl-thioesterase"/>
</dbReference>
<keyword evidence="6" id="KW-1185">Reference proteome</keyword>
<evidence type="ECO:0000256" key="1">
    <source>
        <dbReference type="ARBA" id="ARBA00022801"/>
    </source>
</evidence>
<dbReference type="InterPro" id="IPR029058">
    <property type="entry name" value="AB_hydrolase_fold"/>
</dbReference>
<dbReference type="STRING" id="1653334.GA0071312_1511"/>
<dbReference type="EMBL" id="LJSX01000025">
    <property type="protein sequence ID" value="KPQ09606.1"/>
    <property type="molecule type" value="Genomic_DNA"/>
</dbReference>
<dbReference type="RefSeq" id="WP_074444458.1">
    <property type="nucleotide sequence ID" value="NZ_FMBM01000002.1"/>
</dbReference>
<dbReference type="PANTHER" id="PTHR16138:SF7">
    <property type="entry name" value="PALMITOYL-PROTEIN THIOESTERASE ABHD10, MITOCHONDRIAL"/>
    <property type="match status" value="1"/>
</dbReference>
<dbReference type="InterPro" id="IPR022742">
    <property type="entry name" value="Hydrolase_4"/>
</dbReference>
<protein>
    <submittedName>
        <fullName evidence="3 4">Lysophospholipase</fullName>
    </submittedName>
</protein>
<name>A0A0P7X4F2_9HYPH</name>
<dbReference type="SUPFAM" id="SSF53474">
    <property type="entry name" value="alpha/beta-Hydrolases"/>
    <property type="match status" value="1"/>
</dbReference>